<dbReference type="InterPro" id="IPR050266">
    <property type="entry name" value="AB_hydrolase_sf"/>
</dbReference>
<dbReference type="Gene3D" id="3.40.50.1820">
    <property type="entry name" value="alpha/beta hydrolase"/>
    <property type="match status" value="1"/>
</dbReference>
<dbReference type="PRINTS" id="PR00111">
    <property type="entry name" value="ABHYDROLASE"/>
</dbReference>
<dbReference type="SUPFAM" id="SSF53474">
    <property type="entry name" value="alpha/beta-Hydrolases"/>
    <property type="match status" value="1"/>
</dbReference>
<dbReference type="EMBL" id="WMBE01000002">
    <property type="protein sequence ID" value="MDG0867015.1"/>
    <property type="molecule type" value="Genomic_DNA"/>
</dbReference>
<feature type="domain" description="AB hydrolase-1" evidence="3">
    <location>
        <begin position="30"/>
        <end position="267"/>
    </location>
</feature>
<name>A0AAJ5ZE20_9CHLR</name>
<gene>
    <name evidence="4" type="ORF">GKO46_08005</name>
    <name evidence="5" type="ORF">GKO48_02010</name>
</gene>
<dbReference type="EMBL" id="CP046147">
    <property type="protein sequence ID" value="WFG38429.1"/>
    <property type="molecule type" value="Genomic_DNA"/>
</dbReference>
<dbReference type="GO" id="GO:0016020">
    <property type="term" value="C:membrane"/>
    <property type="evidence" value="ECO:0007669"/>
    <property type="project" value="TreeGrafter"/>
</dbReference>
<dbReference type="InterPro" id="IPR000073">
    <property type="entry name" value="AB_hydrolase_1"/>
</dbReference>
<dbReference type="Pfam" id="PF12697">
    <property type="entry name" value="Abhydrolase_6"/>
    <property type="match status" value="1"/>
</dbReference>
<keyword evidence="1 5" id="KW-0378">Hydrolase</keyword>
<reference evidence="6 7" key="1">
    <citation type="submission" date="2019-11" db="EMBL/GenBank/DDBJ databases">
        <authorList>
            <person name="Cho J.-C."/>
        </authorList>
    </citation>
    <scope>NUCLEOTIDE SEQUENCE [LARGE SCALE GENOMIC DNA]</scope>
    <source>
        <strain evidence="5 6">JH1073</strain>
        <strain evidence="4 7">JH702</strain>
    </source>
</reference>
<evidence type="ECO:0000259" key="3">
    <source>
        <dbReference type="Pfam" id="PF12697"/>
    </source>
</evidence>
<dbReference type="Proteomes" id="UP001321249">
    <property type="component" value="Unassembled WGS sequence"/>
</dbReference>
<dbReference type="Proteomes" id="UP001219901">
    <property type="component" value="Chromosome"/>
</dbReference>
<evidence type="ECO:0000313" key="6">
    <source>
        <dbReference type="Proteomes" id="UP001219901"/>
    </source>
</evidence>
<organism evidence="5 6">
    <name type="scientific">Candidatus Lucifugimonas marina</name>
    <dbReference type="NCBI Taxonomy" id="3038979"/>
    <lineage>
        <taxon>Bacteria</taxon>
        <taxon>Bacillati</taxon>
        <taxon>Chloroflexota</taxon>
        <taxon>Dehalococcoidia</taxon>
        <taxon>SAR202 cluster</taxon>
        <taxon>Candidatus Lucifugimonadales</taxon>
        <taxon>Candidatus Lucifugimonadaceae</taxon>
        <taxon>Candidatus Lucifugimonas</taxon>
    </lineage>
</organism>
<evidence type="ECO:0000313" key="5">
    <source>
        <dbReference type="EMBL" id="WFG38429.1"/>
    </source>
</evidence>
<evidence type="ECO:0000313" key="4">
    <source>
        <dbReference type="EMBL" id="MDG0867015.1"/>
    </source>
</evidence>
<dbReference type="PANTHER" id="PTHR43798:SF31">
    <property type="entry name" value="AB HYDROLASE SUPERFAMILY PROTEIN YCLE"/>
    <property type="match status" value="1"/>
</dbReference>
<reference evidence="5" key="2">
    <citation type="journal article" date="2023" name="Nat. Commun.">
        <title>Cultivation of marine bacteria of the SAR202 clade.</title>
        <authorList>
            <person name="Lim Y."/>
            <person name="Seo J.H."/>
            <person name="Giovannoni S.J."/>
            <person name="Kang I."/>
            <person name="Cho J.C."/>
        </authorList>
    </citation>
    <scope>NUCLEOTIDE SEQUENCE</scope>
    <source>
        <strain evidence="5">JH1073</strain>
    </source>
</reference>
<evidence type="ECO:0000256" key="1">
    <source>
        <dbReference type="ARBA" id="ARBA00022801"/>
    </source>
</evidence>
<accession>A0AAJ5ZE20</accession>
<dbReference type="RefSeq" id="WP_342824952.1">
    <property type="nucleotide sequence ID" value="NZ_CP046146.1"/>
</dbReference>
<evidence type="ECO:0000313" key="7">
    <source>
        <dbReference type="Proteomes" id="UP001321249"/>
    </source>
</evidence>
<protein>
    <submittedName>
        <fullName evidence="5">Alpha/beta fold hydrolase</fullName>
    </submittedName>
</protein>
<sequence>MTITERYVHTGNVALNVAEFESPTPEAQVMVLVHGYGSNWHTWGRVVDKLAQEFHVYAVDLRAMGRSGSYGSGSSRQTWADDIAAVISKLSDKPVYLIGHSLGGWVTASVASDHPELVSKAILVEPYSGANSEVRKQARKRPPEERGKRARQIREARTPDDLIPAVTEQYEGASEDSIKRIAVMWFQMDPALEEGPVSRSEDEETFDDMFSSIKCPVLMINGAADKGGILSEEESERVAGLIPNCRVLTWPKVGHSPHIARNHDFIRATKRFWAD</sequence>
<feature type="compositionally biased region" description="Basic and acidic residues" evidence="2">
    <location>
        <begin position="133"/>
        <end position="156"/>
    </location>
</feature>
<evidence type="ECO:0000256" key="2">
    <source>
        <dbReference type="SAM" id="MobiDB-lite"/>
    </source>
</evidence>
<feature type="region of interest" description="Disordered" evidence="2">
    <location>
        <begin position="132"/>
        <end position="156"/>
    </location>
</feature>
<reference evidence="6" key="3">
    <citation type="submission" date="2023-06" db="EMBL/GenBank/DDBJ databases">
        <title>Pangenomics reveal diversification of enzyme families and niche specialization in globally abundant SAR202 bacteria.</title>
        <authorList>
            <person name="Saw J.H.W."/>
        </authorList>
    </citation>
    <scope>NUCLEOTIDE SEQUENCE [LARGE SCALE GENOMIC DNA]</scope>
    <source>
        <strain evidence="6">JH1073</strain>
    </source>
</reference>
<dbReference type="AlphaFoldDB" id="A0AAJ5ZE20"/>
<dbReference type="PANTHER" id="PTHR43798">
    <property type="entry name" value="MONOACYLGLYCEROL LIPASE"/>
    <property type="match status" value="1"/>
</dbReference>
<proteinExistence type="predicted"/>
<dbReference type="InterPro" id="IPR029058">
    <property type="entry name" value="AB_hydrolase_fold"/>
</dbReference>
<keyword evidence="6" id="KW-1185">Reference proteome</keyword>
<dbReference type="GO" id="GO:0016787">
    <property type="term" value="F:hydrolase activity"/>
    <property type="evidence" value="ECO:0007669"/>
    <property type="project" value="UniProtKB-KW"/>
</dbReference>